<reference evidence="3" key="1">
    <citation type="submission" date="2020-06" db="EMBL/GenBank/DDBJ databases">
        <title>A chromosome-scale genome assembly of Talaromyces rugulosus W13939.</title>
        <authorList>
            <person name="Wang B."/>
            <person name="Guo L."/>
            <person name="Ye K."/>
            <person name="Wang L."/>
        </authorList>
    </citation>
    <scope>NUCLEOTIDE SEQUENCE [LARGE SCALE GENOMIC DNA]</scope>
    <source>
        <strain evidence="3">W13939</strain>
    </source>
</reference>
<feature type="compositionally biased region" description="Low complexity" evidence="1">
    <location>
        <begin position="59"/>
        <end position="68"/>
    </location>
</feature>
<evidence type="ECO:0000256" key="1">
    <source>
        <dbReference type="SAM" id="MobiDB-lite"/>
    </source>
</evidence>
<name>A0A7H8RAL7_TALRU</name>
<dbReference type="OrthoDB" id="5343483at2759"/>
<dbReference type="Proteomes" id="UP000509510">
    <property type="component" value="Chromosome VI"/>
</dbReference>
<evidence type="ECO:0000313" key="3">
    <source>
        <dbReference type="Proteomes" id="UP000509510"/>
    </source>
</evidence>
<keyword evidence="3" id="KW-1185">Reference proteome</keyword>
<sequence length="351" mass="40594">MQSSLTPQPLAYLMRYHRELFVDPLFWTSRHLGLVGCRFKLLESTEYTQDNTDVHQAQNNNNNNNNNNDTHEFSDTSHELVRVPLLPLSDPERFAKNRAPLMKLSTLYRILEYEGGPFEEHRKKGPKFFFSGQEIHRPKSVVFGRRKQASQPPLDDDSQILVGYFDYTWAICGRKDKFQARSHPGNGNNAPVGRLYQKRLAQITPTNWQEDPYFVCILLSIAQLQERSLTTKDRKTHTSRLLVAKWQDCEFIHLYEAQFTSELLEAIKNPKNATTYTNWPTITQKKIPFKPFDTFRQRLVAELLLPANQDGPIASDIKGGDVDVTFPAKRPHEQGEEMRIVRRKVDMGCGD</sequence>
<accession>A0A7H8RAL7</accession>
<evidence type="ECO:0000313" key="2">
    <source>
        <dbReference type="EMBL" id="QKX63474.1"/>
    </source>
</evidence>
<dbReference type="GeneID" id="55998123"/>
<proteinExistence type="predicted"/>
<dbReference type="EMBL" id="CP055903">
    <property type="protein sequence ID" value="QKX63474.1"/>
    <property type="molecule type" value="Genomic_DNA"/>
</dbReference>
<organism evidence="2 3">
    <name type="scientific">Talaromyces rugulosus</name>
    <name type="common">Penicillium rugulosum</name>
    <dbReference type="NCBI Taxonomy" id="121627"/>
    <lineage>
        <taxon>Eukaryota</taxon>
        <taxon>Fungi</taxon>
        <taxon>Dikarya</taxon>
        <taxon>Ascomycota</taxon>
        <taxon>Pezizomycotina</taxon>
        <taxon>Eurotiomycetes</taxon>
        <taxon>Eurotiomycetidae</taxon>
        <taxon>Eurotiales</taxon>
        <taxon>Trichocomaceae</taxon>
        <taxon>Talaromyces</taxon>
        <taxon>Talaromyces sect. Islandici</taxon>
    </lineage>
</organism>
<gene>
    <name evidence="2" type="ORF">TRUGW13939_10644</name>
</gene>
<feature type="region of interest" description="Disordered" evidence="1">
    <location>
        <begin position="54"/>
        <end position="73"/>
    </location>
</feature>
<dbReference type="AlphaFoldDB" id="A0A7H8RAL7"/>
<protein>
    <submittedName>
        <fullName evidence="2">Uncharacterized protein</fullName>
    </submittedName>
</protein>
<dbReference type="KEGG" id="trg:TRUGW13939_10644"/>
<dbReference type="RefSeq" id="XP_035349648.1">
    <property type="nucleotide sequence ID" value="XM_035493755.1"/>
</dbReference>